<feature type="non-terminal residue" evidence="2">
    <location>
        <position position="66"/>
    </location>
</feature>
<proteinExistence type="predicted"/>
<comment type="caution">
    <text evidence="2">The sequence shown here is derived from an EMBL/GenBank/DDBJ whole genome shotgun (WGS) entry which is preliminary data.</text>
</comment>
<dbReference type="Proteomes" id="UP001230629">
    <property type="component" value="Unassembled WGS sequence"/>
</dbReference>
<evidence type="ECO:0000313" key="2">
    <source>
        <dbReference type="EMBL" id="MDK6900625.1"/>
    </source>
</evidence>
<gene>
    <name evidence="2" type="ORF">QP229_11760</name>
</gene>
<keyword evidence="1" id="KW-1133">Transmembrane helix</keyword>
<sequence>MTTIALPLVRPLRSESAVGSAPDIAAVMAKRAKDVRLRVLVAMGLAVIAMLFFLLYGALDAWQIIA</sequence>
<name>A0AAW6XYF8_STRAG</name>
<dbReference type="EMBL" id="JASOIH010000322">
    <property type="protein sequence ID" value="MDK6900625.1"/>
    <property type="molecule type" value="Genomic_DNA"/>
</dbReference>
<dbReference type="AlphaFoldDB" id="A0AAW6XYF8"/>
<keyword evidence="1" id="KW-0812">Transmembrane</keyword>
<protein>
    <submittedName>
        <fullName evidence="2">Uncharacterized protein</fullName>
    </submittedName>
</protein>
<evidence type="ECO:0000256" key="1">
    <source>
        <dbReference type="SAM" id="Phobius"/>
    </source>
</evidence>
<evidence type="ECO:0000313" key="3">
    <source>
        <dbReference type="Proteomes" id="UP001230629"/>
    </source>
</evidence>
<feature type="transmembrane region" description="Helical" evidence="1">
    <location>
        <begin position="37"/>
        <end position="59"/>
    </location>
</feature>
<keyword evidence="1" id="KW-0472">Membrane</keyword>
<reference evidence="2" key="1">
    <citation type="submission" date="2023-05" db="EMBL/GenBank/DDBJ databases">
        <title>Cataloging the Phylogenetic Diversity of Human Bladder Bacteria.</title>
        <authorList>
            <person name="Du J."/>
        </authorList>
    </citation>
    <scope>NUCLEOTIDE SEQUENCE</scope>
    <source>
        <strain evidence="2">UMB8703</strain>
    </source>
</reference>
<organism evidence="2 3">
    <name type="scientific">Streptococcus agalactiae</name>
    <dbReference type="NCBI Taxonomy" id="1311"/>
    <lineage>
        <taxon>Bacteria</taxon>
        <taxon>Bacillati</taxon>
        <taxon>Bacillota</taxon>
        <taxon>Bacilli</taxon>
        <taxon>Lactobacillales</taxon>
        <taxon>Streptococcaceae</taxon>
        <taxon>Streptococcus</taxon>
    </lineage>
</organism>
<accession>A0AAW6XYF8</accession>